<evidence type="ECO:0000256" key="1">
    <source>
        <dbReference type="SAM" id="Phobius"/>
    </source>
</evidence>
<feature type="transmembrane region" description="Helical" evidence="1">
    <location>
        <begin position="27"/>
        <end position="46"/>
    </location>
</feature>
<accession>A0ABW4LUE2</accession>
<keyword evidence="1" id="KW-0812">Transmembrane</keyword>
<keyword evidence="1" id="KW-0472">Membrane</keyword>
<sequence>MLYFLMTIVTLTWIVFLKKGTNLSWHFLINTYAIGVMFVDIAEITFNQFMGL</sequence>
<evidence type="ECO:0000313" key="2">
    <source>
        <dbReference type="EMBL" id="MFD1738414.1"/>
    </source>
</evidence>
<dbReference type="EMBL" id="JBHUEM010000045">
    <property type="protein sequence ID" value="MFD1738414.1"/>
    <property type="molecule type" value="Genomic_DNA"/>
</dbReference>
<proteinExistence type="predicted"/>
<keyword evidence="3" id="KW-1185">Reference proteome</keyword>
<comment type="caution">
    <text evidence="2">The sequence shown here is derived from an EMBL/GenBank/DDBJ whole genome shotgun (WGS) entry which is preliminary data.</text>
</comment>
<dbReference type="Proteomes" id="UP001597214">
    <property type="component" value="Unassembled WGS sequence"/>
</dbReference>
<reference evidence="3" key="1">
    <citation type="journal article" date="2019" name="Int. J. Syst. Evol. Microbiol.">
        <title>The Global Catalogue of Microorganisms (GCM) 10K type strain sequencing project: providing services to taxonomists for standard genome sequencing and annotation.</title>
        <authorList>
            <consortium name="The Broad Institute Genomics Platform"/>
            <consortium name="The Broad Institute Genome Sequencing Center for Infectious Disease"/>
            <person name="Wu L."/>
            <person name="Ma J."/>
        </authorList>
    </citation>
    <scope>NUCLEOTIDE SEQUENCE [LARGE SCALE GENOMIC DNA]</scope>
    <source>
        <strain evidence="3">CCUG 49339</strain>
    </source>
</reference>
<organism evidence="2 3">
    <name type="scientific">Bacillus salitolerans</name>
    <dbReference type="NCBI Taxonomy" id="1437434"/>
    <lineage>
        <taxon>Bacteria</taxon>
        <taxon>Bacillati</taxon>
        <taxon>Bacillota</taxon>
        <taxon>Bacilli</taxon>
        <taxon>Bacillales</taxon>
        <taxon>Bacillaceae</taxon>
        <taxon>Bacillus</taxon>
    </lineage>
</organism>
<evidence type="ECO:0000313" key="3">
    <source>
        <dbReference type="Proteomes" id="UP001597214"/>
    </source>
</evidence>
<protein>
    <submittedName>
        <fullName evidence="2">Uncharacterized protein</fullName>
    </submittedName>
</protein>
<dbReference type="RefSeq" id="WP_377929622.1">
    <property type="nucleotide sequence ID" value="NZ_JBHUEM010000045.1"/>
</dbReference>
<gene>
    <name evidence="2" type="ORF">ACFSCX_17975</name>
</gene>
<keyword evidence="1" id="KW-1133">Transmembrane helix</keyword>
<name>A0ABW4LUE2_9BACI</name>